<reference evidence="1" key="1">
    <citation type="submission" date="2018-06" db="EMBL/GenBank/DDBJ databases">
        <authorList>
            <person name="Zhirakovskaya E."/>
        </authorList>
    </citation>
    <scope>NUCLEOTIDE SEQUENCE</scope>
</reference>
<dbReference type="Gene3D" id="3.40.190.10">
    <property type="entry name" value="Periplasmic binding protein-like II"/>
    <property type="match status" value="2"/>
</dbReference>
<dbReference type="AlphaFoldDB" id="A0A3B0WHB5"/>
<sequence>MVFRQCSDAFTSASISRVTETIINSCQKMVSGLLHKLQLLLCSIVILCSSTWINPVRSDPIQTDAELVRSCNQYEHLTFGILPFLSNEQLVIQFSPLAKYLTKYLDVPIRIETAPDFSEFAKRTLQGNYYDILFTAPHFYPRAHDEANYQLVASVDSPDMWAVIVAPKKSRIYSVHDLKGKRLATAHPKALSTLLMKKYLRKAGINPVTDLTLVSTPSHDASLLSSYHGVTDASSLMQPPYTAASEQVRQGMRIIARTESSPHIPLSVNPRLNTNCVNEIGRLLLNMSTTKEGREALRSNRFSGFRKARAEDYERIRDMLKNLNN</sequence>
<accession>A0A3B0WHB5</accession>
<protein>
    <recommendedName>
        <fullName evidence="2">Phosphate/phosphite/phosphonate ABC transporter substrate-binding protein</fullName>
    </recommendedName>
</protein>
<evidence type="ECO:0000313" key="1">
    <source>
        <dbReference type="EMBL" id="VAW51870.1"/>
    </source>
</evidence>
<dbReference type="EMBL" id="UOFE01000023">
    <property type="protein sequence ID" value="VAW51870.1"/>
    <property type="molecule type" value="Genomic_DNA"/>
</dbReference>
<evidence type="ECO:0008006" key="2">
    <source>
        <dbReference type="Google" id="ProtNLM"/>
    </source>
</evidence>
<proteinExistence type="predicted"/>
<dbReference type="Pfam" id="PF12974">
    <property type="entry name" value="Phosphonate-bd"/>
    <property type="match status" value="1"/>
</dbReference>
<dbReference type="SUPFAM" id="SSF53850">
    <property type="entry name" value="Periplasmic binding protein-like II"/>
    <property type="match status" value="1"/>
</dbReference>
<name>A0A3B0WHB5_9ZZZZ</name>
<dbReference type="PANTHER" id="PTHR35841">
    <property type="entry name" value="PHOSPHONATES-BINDING PERIPLASMIC PROTEIN"/>
    <property type="match status" value="1"/>
</dbReference>
<dbReference type="PANTHER" id="PTHR35841:SF1">
    <property type="entry name" value="PHOSPHONATES-BINDING PERIPLASMIC PROTEIN"/>
    <property type="match status" value="1"/>
</dbReference>
<gene>
    <name evidence="1" type="ORF">MNBD_GAMMA05-1975</name>
</gene>
<organism evidence="1">
    <name type="scientific">hydrothermal vent metagenome</name>
    <dbReference type="NCBI Taxonomy" id="652676"/>
    <lineage>
        <taxon>unclassified sequences</taxon>
        <taxon>metagenomes</taxon>
        <taxon>ecological metagenomes</taxon>
    </lineage>
</organism>